<organism evidence="8 9">
    <name type="scientific">Puia dinghuensis</name>
    <dbReference type="NCBI Taxonomy" id="1792502"/>
    <lineage>
        <taxon>Bacteria</taxon>
        <taxon>Pseudomonadati</taxon>
        <taxon>Bacteroidota</taxon>
        <taxon>Chitinophagia</taxon>
        <taxon>Chitinophagales</taxon>
        <taxon>Chitinophagaceae</taxon>
        <taxon>Puia</taxon>
    </lineage>
</organism>
<dbReference type="GO" id="GO:0009279">
    <property type="term" value="C:cell outer membrane"/>
    <property type="evidence" value="ECO:0007669"/>
    <property type="project" value="UniProtKB-SubCell"/>
</dbReference>
<dbReference type="PANTHER" id="PTHR30329:SF21">
    <property type="entry name" value="LIPOPROTEIN YIAD-RELATED"/>
    <property type="match status" value="1"/>
</dbReference>
<dbReference type="InterPro" id="IPR006665">
    <property type="entry name" value="OmpA-like"/>
</dbReference>
<dbReference type="AlphaFoldDB" id="A0A8J2XTF8"/>
<gene>
    <name evidence="8" type="ORF">GCM10011511_22720</name>
</gene>
<dbReference type="PANTHER" id="PTHR30329">
    <property type="entry name" value="STATOR ELEMENT OF FLAGELLAR MOTOR COMPLEX"/>
    <property type="match status" value="1"/>
</dbReference>
<reference evidence="8" key="2">
    <citation type="submission" date="2020-09" db="EMBL/GenBank/DDBJ databases">
        <authorList>
            <person name="Sun Q."/>
            <person name="Zhou Y."/>
        </authorList>
    </citation>
    <scope>NUCLEOTIDE SEQUENCE</scope>
    <source>
        <strain evidence="8">CGMCC 1.15448</strain>
    </source>
</reference>
<evidence type="ECO:0000259" key="7">
    <source>
        <dbReference type="PROSITE" id="PS51123"/>
    </source>
</evidence>
<feature type="compositionally biased region" description="Basic and acidic residues" evidence="5">
    <location>
        <begin position="95"/>
        <end position="110"/>
    </location>
</feature>
<feature type="region of interest" description="Disordered" evidence="5">
    <location>
        <begin position="359"/>
        <end position="388"/>
    </location>
</feature>
<name>A0A8J2XTF8_9BACT</name>
<feature type="signal peptide" evidence="6">
    <location>
        <begin position="1"/>
        <end position="21"/>
    </location>
</feature>
<dbReference type="PROSITE" id="PS51123">
    <property type="entry name" value="OMPA_2"/>
    <property type="match status" value="1"/>
</dbReference>
<dbReference type="Gene3D" id="3.30.1330.60">
    <property type="entry name" value="OmpA-like domain"/>
    <property type="match status" value="1"/>
</dbReference>
<evidence type="ECO:0000256" key="6">
    <source>
        <dbReference type="SAM" id="SignalP"/>
    </source>
</evidence>
<feature type="region of interest" description="Disordered" evidence="5">
    <location>
        <begin position="81"/>
        <end position="130"/>
    </location>
</feature>
<feature type="compositionally biased region" description="Basic and acidic residues" evidence="5">
    <location>
        <begin position="121"/>
        <end position="130"/>
    </location>
</feature>
<sequence length="528" mass="58241">MKKVMIGLIGCSLMALTTARSQNSGAIGSAHHPVADTTGKGQGHTVIARDTIPPNTPDTSFRYHSTDTTIQLKDSVISLADDAPAVKKTPPADSSKTDPKPIETDPKPTDTKTVNPADTTAEDKTEEKKRELDPRWFISPGLKLQFQDFAMLEKNRKGYLSDANTLPFLQRGNASFAVSAYKNITQRLSFSADLGLSFGHVTSNNVLISQTPSKTFNLINAAIYYHLISPAYRLQPYVTIGINDIINDKSFPTVPMGIGAKFNSRKIMVLGQVTYGQSISNNIASTTMYALGVYIPIKSKKYKDLDQDDNSRFNKKDKDEAKKKDTANKNNGNVTNNIYITINMDSVLKAKGLLDDNGNPITAGNGGRKGGSDDGDDNESGARSRRKKPFRSLGLDDFNDDDYHIDSLDGKPVLRFVVYFEFNDYGLNSHAFNSIDKVISHLKRSSEFTVEIKGYTDSVGTNQFNNVLSRKRAKMVLDYMNSRGVPTELMKAKAYGSDNPVADNSDPNQAWLNRRAEIIVHRKELAAQ</sequence>
<feature type="chain" id="PRO_5035307171" description="OmpA-like domain-containing protein" evidence="6">
    <location>
        <begin position="22"/>
        <end position="528"/>
    </location>
</feature>
<dbReference type="Pfam" id="PF00691">
    <property type="entry name" value="OmpA"/>
    <property type="match status" value="1"/>
</dbReference>
<dbReference type="EMBL" id="BMJC01000002">
    <property type="protein sequence ID" value="GGA98850.1"/>
    <property type="molecule type" value="Genomic_DNA"/>
</dbReference>
<comment type="caution">
    <text evidence="8">The sequence shown here is derived from an EMBL/GenBank/DDBJ whole genome shotgun (WGS) entry which is preliminary data.</text>
</comment>
<evidence type="ECO:0000256" key="1">
    <source>
        <dbReference type="ARBA" id="ARBA00004442"/>
    </source>
</evidence>
<dbReference type="CDD" id="cd07185">
    <property type="entry name" value="OmpA_C-like"/>
    <property type="match status" value="1"/>
</dbReference>
<feature type="domain" description="OmpA-like" evidence="7">
    <location>
        <begin position="407"/>
        <end position="524"/>
    </location>
</feature>
<keyword evidence="3" id="KW-0998">Cell outer membrane</keyword>
<dbReference type="Proteomes" id="UP000607559">
    <property type="component" value="Unassembled WGS sequence"/>
</dbReference>
<feature type="region of interest" description="Disordered" evidence="5">
    <location>
        <begin position="306"/>
        <end position="330"/>
    </location>
</feature>
<dbReference type="PRINTS" id="PR01021">
    <property type="entry name" value="OMPADOMAIN"/>
</dbReference>
<evidence type="ECO:0000256" key="2">
    <source>
        <dbReference type="ARBA" id="ARBA00023136"/>
    </source>
</evidence>
<dbReference type="InterPro" id="IPR036737">
    <property type="entry name" value="OmpA-like_sf"/>
</dbReference>
<evidence type="ECO:0000256" key="5">
    <source>
        <dbReference type="SAM" id="MobiDB-lite"/>
    </source>
</evidence>
<proteinExistence type="predicted"/>
<evidence type="ECO:0000313" key="9">
    <source>
        <dbReference type="Proteomes" id="UP000607559"/>
    </source>
</evidence>
<evidence type="ECO:0000256" key="3">
    <source>
        <dbReference type="ARBA" id="ARBA00023237"/>
    </source>
</evidence>
<feature type="compositionally biased region" description="Basic and acidic residues" evidence="5">
    <location>
        <begin position="306"/>
        <end position="327"/>
    </location>
</feature>
<feature type="region of interest" description="Disordered" evidence="5">
    <location>
        <begin position="25"/>
        <end position="63"/>
    </location>
</feature>
<dbReference type="RefSeq" id="WP_188931579.1">
    <property type="nucleotide sequence ID" value="NZ_BMJC01000002.1"/>
</dbReference>
<keyword evidence="9" id="KW-1185">Reference proteome</keyword>
<keyword evidence="2 4" id="KW-0472">Membrane</keyword>
<reference evidence="8" key="1">
    <citation type="journal article" date="2014" name="Int. J. Syst. Evol. Microbiol.">
        <title>Complete genome sequence of Corynebacterium casei LMG S-19264T (=DSM 44701T), isolated from a smear-ripened cheese.</title>
        <authorList>
            <consortium name="US DOE Joint Genome Institute (JGI-PGF)"/>
            <person name="Walter F."/>
            <person name="Albersmeier A."/>
            <person name="Kalinowski J."/>
            <person name="Ruckert C."/>
        </authorList>
    </citation>
    <scope>NUCLEOTIDE SEQUENCE</scope>
    <source>
        <strain evidence="8">CGMCC 1.15448</strain>
    </source>
</reference>
<comment type="subcellular location">
    <subcellularLocation>
        <location evidence="1">Cell outer membrane</location>
    </subcellularLocation>
</comment>
<dbReference type="InterPro" id="IPR006664">
    <property type="entry name" value="OMP_bac"/>
</dbReference>
<protein>
    <recommendedName>
        <fullName evidence="7">OmpA-like domain-containing protein</fullName>
    </recommendedName>
</protein>
<dbReference type="InterPro" id="IPR050330">
    <property type="entry name" value="Bact_OuterMem_StrucFunc"/>
</dbReference>
<accession>A0A8J2XTF8</accession>
<keyword evidence="6" id="KW-0732">Signal</keyword>
<evidence type="ECO:0000256" key="4">
    <source>
        <dbReference type="PROSITE-ProRule" id="PRU00473"/>
    </source>
</evidence>
<dbReference type="SUPFAM" id="SSF103088">
    <property type="entry name" value="OmpA-like"/>
    <property type="match status" value="1"/>
</dbReference>
<evidence type="ECO:0000313" key="8">
    <source>
        <dbReference type="EMBL" id="GGA98850.1"/>
    </source>
</evidence>